<dbReference type="EMBL" id="JBHUHR010000006">
    <property type="protein sequence ID" value="MFD2033747.1"/>
    <property type="molecule type" value="Genomic_DNA"/>
</dbReference>
<evidence type="ECO:0000256" key="5">
    <source>
        <dbReference type="ARBA" id="ARBA00022777"/>
    </source>
</evidence>
<dbReference type="InterPro" id="IPR052162">
    <property type="entry name" value="Sensor_kinase/Photoreceptor"/>
</dbReference>
<dbReference type="InterPro" id="IPR029016">
    <property type="entry name" value="GAF-like_dom_sf"/>
</dbReference>
<keyword evidence="4" id="KW-0808">Transferase</keyword>
<dbReference type="Gene3D" id="1.10.287.130">
    <property type="match status" value="1"/>
</dbReference>
<dbReference type="InterPro" id="IPR036890">
    <property type="entry name" value="HATPase_C_sf"/>
</dbReference>
<feature type="domain" description="PAC" evidence="9">
    <location>
        <begin position="238"/>
        <end position="290"/>
    </location>
</feature>
<evidence type="ECO:0000256" key="1">
    <source>
        <dbReference type="ARBA" id="ARBA00000085"/>
    </source>
</evidence>
<organism evidence="10 11">
    <name type="scientific">Belliella marina</name>
    <dbReference type="NCBI Taxonomy" id="1644146"/>
    <lineage>
        <taxon>Bacteria</taxon>
        <taxon>Pseudomonadati</taxon>
        <taxon>Bacteroidota</taxon>
        <taxon>Cytophagia</taxon>
        <taxon>Cytophagales</taxon>
        <taxon>Cyclobacteriaceae</taxon>
        <taxon>Belliella</taxon>
    </lineage>
</organism>
<dbReference type="InterPro" id="IPR036097">
    <property type="entry name" value="HisK_dim/P_sf"/>
</dbReference>
<dbReference type="InterPro" id="IPR004358">
    <property type="entry name" value="Sig_transdc_His_kin-like_C"/>
</dbReference>
<dbReference type="InterPro" id="IPR003018">
    <property type="entry name" value="GAF"/>
</dbReference>
<comment type="caution">
    <text evidence="10">The sequence shown here is derived from an EMBL/GenBank/DDBJ whole genome shotgun (WGS) entry which is preliminary data.</text>
</comment>
<evidence type="ECO:0000256" key="2">
    <source>
        <dbReference type="ARBA" id="ARBA00012438"/>
    </source>
</evidence>
<evidence type="ECO:0000313" key="10">
    <source>
        <dbReference type="EMBL" id="MFD2033747.1"/>
    </source>
</evidence>
<gene>
    <name evidence="10" type="ORF">ACFSKL_03040</name>
</gene>
<name>A0ABW4VJN9_9BACT</name>
<dbReference type="Pfam" id="PF00512">
    <property type="entry name" value="HisKA"/>
    <property type="match status" value="1"/>
</dbReference>
<evidence type="ECO:0000256" key="3">
    <source>
        <dbReference type="ARBA" id="ARBA00022553"/>
    </source>
</evidence>
<keyword evidence="11" id="KW-1185">Reference proteome</keyword>
<accession>A0ABW4VJN9</accession>
<dbReference type="SUPFAM" id="SSF55874">
    <property type="entry name" value="ATPase domain of HSP90 chaperone/DNA topoisomerase II/histidine kinase"/>
    <property type="match status" value="1"/>
</dbReference>
<evidence type="ECO:0000259" key="9">
    <source>
        <dbReference type="PROSITE" id="PS50113"/>
    </source>
</evidence>
<dbReference type="PRINTS" id="PR00344">
    <property type="entry name" value="BCTRLSENSOR"/>
</dbReference>
<dbReference type="SUPFAM" id="SSF55781">
    <property type="entry name" value="GAF domain-like"/>
    <property type="match status" value="1"/>
</dbReference>
<dbReference type="Pfam" id="PF08447">
    <property type="entry name" value="PAS_3"/>
    <property type="match status" value="1"/>
</dbReference>
<evidence type="ECO:0000259" key="8">
    <source>
        <dbReference type="PROSITE" id="PS50112"/>
    </source>
</evidence>
<dbReference type="SMART" id="SM00086">
    <property type="entry name" value="PAC"/>
    <property type="match status" value="1"/>
</dbReference>
<feature type="domain" description="PAS" evidence="8">
    <location>
        <begin position="155"/>
        <end position="234"/>
    </location>
</feature>
<dbReference type="Gene3D" id="3.30.565.10">
    <property type="entry name" value="Histidine kinase-like ATPase, C-terminal domain"/>
    <property type="match status" value="1"/>
</dbReference>
<dbReference type="EC" id="2.7.13.3" evidence="2"/>
<dbReference type="InterPro" id="IPR035965">
    <property type="entry name" value="PAS-like_dom_sf"/>
</dbReference>
<keyword evidence="10" id="KW-0067">ATP-binding</keyword>
<keyword evidence="10" id="KW-0547">Nucleotide-binding</keyword>
<sequence length="837" mass="96540">MKEKDSRYESIFEILPIPTWEMDFSDLKSYLVDIRIFGCNDDLVKEYFSKNPNNLFECIKKAKILNFNKACLDLYGTDSKEELIEKLSPAFFGEPFDAHLELITEICADKKYFEITSKIRTLKGKAKESQFKWSVVPGYENKLDRVIINTVDISEDESLKYLIKKYHYVTKATFDAVWDLDISNNTVTWGEGYHYIFGYDLKELDSTREKWISLIHPDEQKKISESLSNVIKSNFDSWQEEYRLKKANGEYALVSDRGLIIRDQDNKPLHIVGAMQDISSRRNAENELLTRNQFIETTLENIPIGITVNNIITGEATLVNKTFSEIYGWPEDEIKDLEKFYEKVFPDPEYKKHITSQFYSDILSLDPSRMMWNNVEITTKAGEKRTVTAKSILVPDQNLVISTVIDDTENKRYQAAILKKSKYLESISKIVESLLVYEDWGFVLQESLSELGSVMDVDRAYFLKNHQYPNSGRLFVRHICEWCKEGIIPQIDNPDYQEIPLELHPEFLKAAMEKSPFTATRSQLTGASRKILEDQDIKSILLIPIYFKNTFFGTIGFDDCTTERVWLEDDISFLQTIASNLGVAIEKADFENSLKELNHELKISNKNLAASNSELEQFAYAASHDLQEPLRMITSFLALIEKKYDAILDEKGKSYIHFASDGAKRMRNIILDLLEYSRVGRMGEVENQTFDSKAVLIEVIDLLKTQIQFSKAVIRSQDLPMITTKKTAFSQLLQNLISNAVKYQKPNNKPEIRISCKTQGDDWLFSVEDNGLGIAPEYFEKIFVIFQRLHDRSEYSGSGIGLAICRKIIEYLGGNIWVESEIDKGSIFYFTIPQKNL</sequence>
<keyword evidence="5" id="KW-0418">Kinase</keyword>
<feature type="coiled-coil region" evidence="6">
    <location>
        <begin position="587"/>
        <end position="614"/>
    </location>
</feature>
<dbReference type="PROSITE" id="PS50112">
    <property type="entry name" value="PAS"/>
    <property type="match status" value="1"/>
</dbReference>
<dbReference type="CDD" id="cd00082">
    <property type="entry name" value="HisKA"/>
    <property type="match status" value="1"/>
</dbReference>
<evidence type="ECO:0000259" key="7">
    <source>
        <dbReference type="PROSITE" id="PS50109"/>
    </source>
</evidence>
<dbReference type="InterPro" id="IPR003661">
    <property type="entry name" value="HisK_dim/P_dom"/>
</dbReference>
<dbReference type="InterPro" id="IPR000700">
    <property type="entry name" value="PAS-assoc_C"/>
</dbReference>
<evidence type="ECO:0000256" key="6">
    <source>
        <dbReference type="SAM" id="Coils"/>
    </source>
</evidence>
<dbReference type="SMART" id="SM00091">
    <property type="entry name" value="PAS"/>
    <property type="match status" value="3"/>
</dbReference>
<dbReference type="GO" id="GO:0005524">
    <property type="term" value="F:ATP binding"/>
    <property type="evidence" value="ECO:0007669"/>
    <property type="project" value="UniProtKB-KW"/>
</dbReference>
<protein>
    <recommendedName>
        <fullName evidence="2">histidine kinase</fullName>
        <ecNumber evidence="2">2.7.13.3</ecNumber>
    </recommendedName>
</protein>
<dbReference type="InterPro" id="IPR013655">
    <property type="entry name" value="PAS_fold_3"/>
</dbReference>
<dbReference type="SUPFAM" id="SSF47384">
    <property type="entry name" value="Homodimeric domain of signal transducing histidine kinase"/>
    <property type="match status" value="1"/>
</dbReference>
<dbReference type="PROSITE" id="PS50113">
    <property type="entry name" value="PAC"/>
    <property type="match status" value="1"/>
</dbReference>
<dbReference type="Proteomes" id="UP001597361">
    <property type="component" value="Unassembled WGS sequence"/>
</dbReference>
<dbReference type="PANTHER" id="PTHR43304">
    <property type="entry name" value="PHYTOCHROME-LIKE PROTEIN CPH1"/>
    <property type="match status" value="1"/>
</dbReference>
<proteinExistence type="predicted"/>
<dbReference type="NCBIfam" id="TIGR00229">
    <property type="entry name" value="sensory_box"/>
    <property type="match status" value="2"/>
</dbReference>
<evidence type="ECO:0000256" key="4">
    <source>
        <dbReference type="ARBA" id="ARBA00022679"/>
    </source>
</evidence>
<dbReference type="InterPro" id="IPR000014">
    <property type="entry name" value="PAS"/>
</dbReference>
<dbReference type="Pfam" id="PF01590">
    <property type="entry name" value="GAF"/>
    <property type="match status" value="1"/>
</dbReference>
<dbReference type="PROSITE" id="PS50109">
    <property type="entry name" value="HIS_KIN"/>
    <property type="match status" value="1"/>
</dbReference>
<dbReference type="Pfam" id="PF02518">
    <property type="entry name" value="HATPase_c"/>
    <property type="match status" value="1"/>
</dbReference>
<dbReference type="CDD" id="cd00130">
    <property type="entry name" value="PAS"/>
    <property type="match status" value="1"/>
</dbReference>
<dbReference type="InterPro" id="IPR005467">
    <property type="entry name" value="His_kinase_dom"/>
</dbReference>
<reference evidence="11" key="1">
    <citation type="journal article" date="2019" name="Int. J. Syst. Evol. Microbiol.">
        <title>The Global Catalogue of Microorganisms (GCM) 10K type strain sequencing project: providing services to taxonomists for standard genome sequencing and annotation.</title>
        <authorList>
            <consortium name="The Broad Institute Genomics Platform"/>
            <consortium name="The Broad Institute Genome Sequencing Center for Infectious Disease"/>
            <person name="Wu L."/>
            <person name="Ma J."/>
        </authorList>
    </citation>
    <scope>NUCLEOTIDE SEQUENCE [LARGE SCALE GENOMIC DNA]</scope>
    <source>
        <strain evidence="11">CGMCC 1.15180</strain>
    </source>
</reference>
<dbReference type="SMART" id="SM00387">
    <property type="entry name" value="HATPase_c"/>
    <property type="match status" value="1"/>
</dbReference>
<dbReference type="SUPFAM" id="SSF55785">
    <property type="entry name" value="PYP-like sensor domain (PAS domain)"/>
    <property type="match status" value="2"/>
</dbReference>
<dbReference type="Gene3D" id="3.30.450.20">
    <property type="entry name" value="PAS domain"/>
    <property type="match status" value="2"/>
</dbReference>
<dbReference type="PANTHER" id="PTHR43304:SF1">
    <property type="entry name" value="PAC DOMAIN-CONTAINING PROTEIN"/>
    <property type="match status" value="1"/>
</dbReference>
<dbReference type="Gene3D" id="3.30.450.40">
    <property type="match status" value="1"/>
</dbReference>
<dbReference type="SMART" id="SM00388">
    <property type="entry name" value="HisKA"/>
    <property type="match status" value="1"/>
</dbReference>
<keyword evidence="6" id="KW-0175">Coiled coil</keyword>
<dbReference type="InterPro" id="IPR003594">
    <property type="entry name" value="HATPase_dom"/>
</dbReference>
<dbReference type="RefSeq" id="WP_376883434.1">
    <property type="nucleotide sequence ID" value="NZ_JBHUHR010000006.1"/>
</dbReference>
<keyword evidence="3" id="KW-0597">Phosphoprotein</keyword>
<comment type="catalytic activity">
    <reaction evidence="1">
        <text>ATP + protein L-histidine = ADP + protein N-phospho-L-histidine.</text>
        <dbReference type="EC" id="2.7.13.3"/>
    </reaction>
</comment>
<dbReference type="InterPro" id="IPR001610">
    <property type="entry name" value="PAC"/>
</dbReference>
<evidence type="ECO:0000313" key="11">
    <source>
        <dbReference type="Proteomes" id="UP001597361"/>
    </source>
</evidence>
<dbReference type="SMART" id="SM00065">
    <property type="entry name" value="GAF"/>
    <property type="match status" value="1"/>
</dbReference>
<feature type="domain" description="Histidine kinase" evidence="7">
    <location>
        <begin position="621"/>
        <end position="836"/>
    </location>
</feature>